<dbReference type="Pfam" id="PF01546">
    <property type="entry name" value="Peptidase_M20"/>
    <property type="match status" value="1"/>
</dbReference>
<dbReference type="SUPFAM" id="SSF53187">
    <property type="entry name" value="Zn-dependent exopeptidases"/>
    <property type="match status" value="1"/>
</dbReference>
<evidence type="ECO:0000256" key="2">
    <source>
        <dbReference type="PIRSR" id="PIRSR005962-1"/>
    </source>
</evidence>
<keyword evidence="5" id="KW-1185">Reference proteome</keyword>
<proteinExistence type="predicted"/>
<evidence type="ECO:0000259" key="3">
    <source>
        <dbReference type="Pfam" id="PF07687"/>
    </source>
</evidence>
<feature type="binding site" evidence="2">
    <location>
        <position position="154"/>
    </location>
    <ligand>
        <name>Mn(2+)</name>
        <dbReference type="ChEBI" id="CHEBI:29035"/>
        <label>2</label>
    </ligand>
</feature>
<feature type="binding site" evidence="2">
    <location>
        <position position="130"/>
    </location>
    <ligand>
        <name>Mn(2+)</name>
        <dbReference type="ChEBI" id="CHEBI:29035"/>
        <label>2</label>
    </ligand>
</feature>
<keyword evidence="2" id="KW-0464">Manganese</keyword>
<dbReference type="GO" id="GO:0046872">
    <property type="term" value="F:metal ion binding"/>
    <property type="evidence" value="ECO:0007669"/>
    <property type="project" value="UniProtKB-KW"/>
</dbReference>
<dbReference type="GO" id="GO:0050118">
    <property type="term" value="F:N-acetyldiaminopimelate deacetylase activity"/>
    <property type="evidence" value="ECO:0007669"/>
    <property type="project" value="UniProtKB-ARBA"/>
</dbReference>
<dbReference type="OrthoDB" id="9776731at2"/>
<dbReference type="PANTHER" id="PTHR11014:SF63">
    <property type="entry name" value="METALLOPEPTIDASE, PUTATIVE (AFU_ORTHOLOGUE AFUA_6G09600)-RELATED"/>
    <property type="match status" value="1"/>
</dbReference>
<dbReference type="InterPro" id="IPR017439">
    <property type="entry name" value="Amidohydrolase"/>
</dbReference>
<evidence type="ECO:0000313" key="5">
    <source>
        <dbReference type="Proteomes" id="UP001154420"/>
    </source>
</evidence>
<dbReference type="PANTHER" id="PTHR11014">
    <property type="entry name" value="PEPTIDASE M20 FAMILY MEMBER"/>
    <property type="match status" value="1"/>
</dbReference>
<dbReference type="EMBL" id="QZDT01000001">
    <property type="protein sequence ID" value="NBJ91237.1"/>
    <property type="molecule type" value="Genomic_DNA"/>
</dbReference>
<dbReference type="AlphaFoldDB" id="A0A9X5BCN7"/>
<dbReference type="Gene3D" id="3.40.630.10">
    <property type="entry name" value="Zn peptidases"/>
    <property type="match status" value="1"/>
</dbReference>
<feature type="domain" description="Peptidase M20 dimerisation" evidence="3">
    <location>
        <begin position="178"/>
        <end position="273"/>
    </location>
</feature>
<accession>A0A9X5BCN7</accession>
<comment type="cofactor">
    <cofactor evidence="2">
        <name>Mn(2+)</name>
        <dbReference type="ChEBI" id="CHEBI:29035"/>
    </cofactor>
    <text evidence="2">The Mn(2+) ion enhances activity.</text>
</comment>
<dbReference type="FunFam" id="3.30.70.360:FF:000001">
    <property type="entry name" value="N-acetyldiaminopimelate deacetylase"/>
    <property type="match status" value="1"/>
</dbReference>
<dbReference type="InterPro" id="IPR036264">
    <property type="entry name" value="Bact_exopeptidase_dim_dom"/>
</dbReference>
<dbReference type="Proteomes" id="UP001154420">
    <property type="component" value="Unassembled WGS sequence"/>
</dbReference>
<dbReference type="PIRSF" id="PIRSF005962">
    <property type="entry name" value="Pept_M20D_amidohydro"/>
    <property type="match status" value="1"/>
</dbReference>
<evidence type="ECO:0000256" key="1">
    <source>
        <dbReference type="ARBA" id="ARBA00022801"/>
    </source>
</evidence>
<evidence type="ECO:0000313" key="4">
    <source>
        <dbReference type="EMBL" id="NBJ91237.1"/>
    </source>
</evidence>
<dbReference type="NCBIfam" id="TIGR01891">
    <property type="entry name" value="amidohydrolases"/>
    <property type="match status" value="1"/>
</dbReference>
<feature type="binding site" evidence="2">
    <location>
        <position position="346"/>
    </location>
    <ligand>
        <name>Mn(2+)</name>
        <dbReference type="ChEBI" id="CHEBI:29035"/>
        <label>2</label>
    </ligand>
</feature>
<feature type="binding site" evidence="2">
    <location>
        <position position="96"/>
    </location>
    <ligand>
        <name>Mn(2+)</name>
        <dbReference type="ChEBI" id="CHEBI:29035"/>
        <label>2</label>
    </ligand>
</feature>
<dbReference type="InterPro" id="IPR011650">
    <property type="entry name" value="Peptidase_M20_dimer"/>
</dbReference>
<keyword evidence="2" id="KW-0479">Metal-binding</keyword>
<dbReference type="Pfam" id="PF07687">
    <property type="entry name" value="M20_dimer"/>
    <property type="match status" value="1"/>
</dbReference>
<dbReference type="Gene3D" id="3.30.70.360">
    <property type="match status" value="1"/>
</dbReference>
<dbReference type="GO" id="GO:0019877">
    <property type="term" value="P:diaminopimelate biosynthetic process"/>
    <property type="evidence" value="ECO:0007669"/>
    <property type="project" value="UniProtKB-ARBA"/>
</dbReference>
<keyword evidence="1" id="KW-0378">Hydrolase</keyword>
<gene>
    <name evidence="4" type="ORF">D5281_01230</name>
</gene>
<name>A0A9X5BCN7_9FIRM</name>
<organism evidence="4 5">
    <name type="scientific">Parablautia muri</name>
    <dbReference type="NCBI Taxonomy" id="2320879"/>
    <lineage>
        <taxon>Bacteria</taxon>
        <taxon>Bacillati</taxon>
        <taxon>Bacillota</taxon>
        <taxon>Clostridia</taxon>
        <taxon>Lachnospirales</taxon>
        <taxon>Lachnospiraceae</taxon>
        <taxon>Parablautia</taxon>
    </lineage>
</organism>
<dbReference type="SUPFAM" id="SSF55031">
    <property type="entry name" value="Bacterial exopeptidase dimerisation domain"/>
    <property type="match status" value="1"/>
</dbReference>
<reference evidence="4" key="1">
    <citation type="submission" date="2018-09" db="EMBL/GenBank/DDBJ databases">
        <title>Murine metabolic-syndrome-specific gut microbial biobank.</title>
        <authorList>
            <person name="Liu C."/>
        </authorList>
    </citation>
    <scope>NUCLEOTIDE SEQUENCE</scope>
    <source>
        <strain evidence="4">D42-62</strain>
    </source>
</reference>
<protein>
    <submittedName>
        <fullName evidence="4">Amidohydrolase</fullName>
    </submittedName>
</protein>
<comment type="caution">
    <text evidence="4">The sequence shown here is derived from an EMBL/GenBank/DDBJ whole genome shotgun (WGS) entry which is preliminary data.</text>
</comment>
<dbReference type="InterPro" id="IPR002933">
    <property type="entry name" value="Peptidase_M20"/>
</dbReference>
<sequence length="371" mass="40896">MELEKKLIAYFEWFHKNPELSYEEYKTTAKIREILVEAGVELLPCKLETGLVAVIRGKLNGPVQALRCDIDALPVMEETGLAYASCQKGKMHACGHDFHTVSGIGCALLLQERREELAGTVKIIFQPGEESSLGALKILETDEIDDVEMIWGIHADPTNEAGVLSIRQGYVSAAVDRFVITVKGVGCHGAHPEDGVDPILAAAAMVQALQSVVTRNVNAFHPALLSVTRIEAGNTWNVIPEQAVLEGTVRTMNREDRILFEKRMEEIVRNTAIAYGAKAAMEWIAGCPATYNDEEMVQKSIRTADKCNLKVVPEESSMGGDDFSFYEEKIPGCYIKVGTGKGWAIHQPGFRVDESVILSTVHYLTELFLDI</sequence>
<feature type="binding site" evidence="2">
    <location>
        <position position="94"/>
    </location>
    <ligand>
        <name>Mn(2+)</name>
        <dbReference type="ChEBI" id="CHEBI:29035"/>
        <label>2</label>
    </ligand>
</feature>